<sequence>MWQTLPADARIDVDVDGHKVVAYSYGTSNEVVFLLNGGPGLPCDYLRDAHSFLSEHGYRVVAFDQLGCGASDRPDDPALWTIGRYVEEVETVRRVLGLCKVHLLGHSWGGWLAIEYALTYPQALKTLILEDTAADLPHLMSEMHRLRASLGPETVEMLLAHEADGSYDHPEYQAAITLLNYRHVCRLQEWPAPLLASLNDWNLAPYMAMQGPNEFLYIGNLKDWNRVPDLPRIACPVLITVGRHDEITPACALRMKQNLAHAELVVFPNSSHMPFYEEPAAYDAALLSFLARHAGAATSDGPVTAVSGAVP</sequence>
<gene>
    <name evidence="5" type="ORF">FO470_12750</name>
</gene>
<dbReference type="Proteomes" id="UP000315321">
    <property type="component" value="Unassembled WGS sequence"/>
</dbReference>
<accession>A0ABY3DP52</accession>
<dbReference type="PIRSF" id="PIRSF005539">
    <property type="entry name" value="Pept_S33_TRI_F1"/>
    <property type="match status" value="1"/>
</dbReference>
<keyword evidence="6" id="KW-1185">Reference proteome</keyword>
<dbReference type="GO" id="GO:0016787">
    <property type="term" value="F:hydrolase activity"/>
    <property type="evidence" value="ECO:0007669"/>
    <property type="project" value="UniProtKB-KW"/>
</dbReference>
<proteinExistence type="inferred from homology"/>
<name>A0ABY3DP52_9HYPH</name>
<dbReference type="Pfam" id="PF00561">
    <property type="entry name" value="Abhydrolase_1"/>
    <property type="match status" value="1"/>
</dbReference>
<dbReference type="InterPro" id="IPR050266">
    <property type="entry name" value="AB_hydrolase_sf"/>
</dbReference>
<evidence type="ECO:0000256" key="2">
    <source>
        <dbReference type="ARBA" id="ARBA00022801"/>
    </source>
</evidence>
<protein>
    <submittedName>
        <fullName evidence="5">Alpha/beta fold hydrolase</fullName>
    </submittedName>
</protein>
<dbReference type="Gene3D" id="3.40.50.1820">
    <property type="entry name" value="alpha/beta hydrolase"/>
    <property type="match status" value="1"/>
</dbReference>
<keyword evidence="2 3" id="KW-0378">Hydrolase</keyword>
<dbReference type="PRINTS" id="PR00111">
    <property type="entry name" value="ABHYDROLASE"/>
</dbReference>
<dbReference type="InterPro" id="IPR005945">
    <property type="entry name" value="Pro_imino_pep"/>
</dbReference>
<dbReference type="SUPFAM" id="SSF53474">
    <property type="entry name" value="alpha/beta-Hydrolases"/>
    <property type="match status" value="1"/>
</dbReference>
<evidence type="ECO:0000256" key="1">
    <source>
        <dbReference type="ARBA" id="ARBA00010088"/>
    </source>
</evidence>
<evidence type="ECO:0000256" key="3">
    <source>
        <dbReference type="PIRNR" id="PIRNR005539"/>
    </source>
</evidence>
<dbReference type="PRINTS" id="PR00793">
    <property type="entry name" value="PROAMNOPTASE"/>
</dbReference>
<dbReference type="InterPro" id="IPR000073">
    <property type="entry name" value="AB_hydrolase_1"/>
</dbReference>
<dbReference type="NCBIfam" id="TIGR01250">
    <property type="entry name" value="pro_imino_pep_2"/>
    <property type="match status" value="1"/>
</dbReference>
<dbReference type="InterPro" id="IPR029058">
    <property type="entry name" value="AB_hydrolase_fold"/>
</dbReference>
<dbReference type="InterPro" id="IPR002410">
    <property type="entry name" value="Peptidase_S33"/>
</dbReference>
<feature type="domain" description="AB hydrolase-1" evidence="4">
    <location>
        <begin position="31"/>
        <end position="279"/>
    </location>
</feature>
<evidence type="ECO:0000259" key="4">
    <source>
        <dbReference type="Pfam" id="PF00561"/>
    </source>
</evidence>
<dbReference type="RefSeq" id="WP_144343358.1">
    <property type="nucleotide sequence ID" value="NZ_VMBP01000004.1"/>
</dbReference>
<comment type="caution">
    <text evidence="5">The sequence shown here is derived from an EMBL/GenBank/DDBJ whole genome shotgun (WGS) entry which is preliminary data.</text>
</comment>
<dbReference type="PANTHER" id="PTHR43798">
    <property type="entry name" value="MONOACYLGLYCEROL LIPASE"/>
    <property type="match status" value="1"/>
</dbReference>
<dbReference type="EMBL" id="VMBP01000004">
    <property type="protein sequence ID" value="TSJ61360.1"/>
    <property type="molecule type" value="Genomic_DNA"/>
</dbReference>
<comment type="similarity">
    <text evidence="1 3">Belongs to the peptidase S33 family.</text>
</comment>
<evidence type="ECO:0000313" key="5">
    <source>
        <dbReference type="EMBL" id="TSJ61360.1"/>
    </source>
</evidence>
<organism evidence="5 6">
    <name type="scientific">Ancylobacter moscoviensis</name>
    <dbReference type="NCBI Taxonomy" id="2597768"/>
    <lineage>
        <taxon>Bacteria</taxon>
        <taxon>Pseudomonadati</taxon>
        <taxon>Pseudomonadota</taxon>
        <taxon>Alphaproteobacteria</taxon>
        <taxon>Hyphomicrobiales</taxon>
        <taxon>Xanthobacteraceae</taxon>
        <taxon>Ancylobacter</taxon>
    </lineage>
</organism>
<reference evidence="5 6" key="1">
    <citation type="submission" date="2019-07" db="EMBL/GenBank/DDBJ databases">
        <authorList>
            <person name="Grouzdev D.S."/>
        </authorList>
    </citation>
    <scope>NUCLEOTIDE SEQUENCE [LARGE SCALE GENOMIC DNA]</scope>
    <source>
        <strain evidence="5 6">3C</strain>
    </source>
</reference>
<evidence type="ECO:0000313" key="6">
    <source>
        <dbReference type="Proteomes" id="UP000315321"/>
    </source>
</evidence>
<dbReference type="PANTHER" id="PTHR43798:SF33">
    <property type="entry name" value="HYDROLASE, PUTATIVE (AFU_ORTHOLOGUE AFUA_2G14860)-RELATED"/>
    <property type="match status" value="1"/>
</dbReference>